<evidence type="ECO:0000259" key="1">
    <source>
        <dbReference type="Pfam" id="PF04480"/>
    </source>
</evidence>
<name>A0A1F4U1P1_UNCW3</name>
<dbReference type="InterPro" id="IPR011335">
    <property type="entry name" value="Restrct_endonuc-II-like"/>
</dbReference>
<comment type="caution">
    <text evidence="2">The sequence shown here is derived from an EMBL/GenBank/DDBJ whole genome shotgun (WGS) entry which is preliminary data.</text>
</comment>
<accession>A0A1F4U1P1</accession>
<dbReference type="CDD" id="cd01038">
    <property type="entry name" value="Endonuclease_DUF559"/>
    <property type="match status" value="1"/>
</dbReference>
<dbReference type="Pfam" id="PF04480">
    <property type="entry name" value="DUF559"/>
    <property type="match status" value="1"/>
</dbReference>
<evidence type="ECO:0000313" key="2">
    <source>
        <dbReference type="EMBL" id="OGC38874.1"/>
    </source>
</evidence>
<organism evidence="2 3">
    <name type="scientific">candidate division WOR-3 bacterium RBG_13_43_14</name>
    <dbReference type="NCBI Taxonomy" id="1802590"/>
    <lineage>
        <taxon>Bacteria</taxon>
        <taxon>Bacteria division WOR-3</taxon>
    </lineage>
</organism>
<proteinExistence type="predicted"/>
<evidence type="ECO:0000313" key="3">
    <source>
        <dbReference type="Proteomes" id="UP000177025"/>
    </source>
</evidence>
<dbReference type="EMBL" id="MEUM01000162">
    <property type="protein sequence ID" value="OGC38874.1"/>
    <property type="molecule type" value="Genomic_DNA"/>
</dbReference>
<gene>
    <name evidence="2" type="ORF">A2Y85_02745</name>
</gene>
<dbReference type="PANTHER" id="PTHR38590">
    <property type="entry name" value="BLL0828 PROTEIN"/>
    <property type="match status" value="1"/>
</dbReference>
<dbReference type="InterPro" id="IPR047216">
    <property type="entry name" value="Endonuclease_DUF559_bact"/>
</dbReference>
<dbReference type="InterPro" id="IPR007569">
    <property type="entry name" value="DUF559"/>
</dbReference>
<dbReference type="PANTHER" id="PTHR38590:SF1">
    <property type="entry name" value="BLL0828 PROTEIN"/>
    <property type="match status" value="1"/>
</dbReference>
<dbReference type="AlphaFoldDB" id="A0A1F4U1P1"/>
<sequence length="115" mass="13812">MISYNLKLKVLSRNLRKKMTYAERTLWSKLRLKQLKGRQFYRQKPIGNYIVDFYCPKAQLVIELDGGQHYLEKGKLKDNQRDLYLNKLGLKVLRFSDRDIFINIDAVLKRIYDNL</sequence>
<protein>
    <recommendedName>
        <fullName evidence="1">DUF559 domain-containing protein</fullName>
    </recommendedName>
</protein>
<dbReference type="Gene3D" id="3.40.960.10">
    <property type="entry name" value="VSR Endonuclease"/>
    <property type="match status" value="1"/>
</dbReference>
<dbReference type="Proteomes" id="UP000177025">
    <property type="component" value="Unassembled WGS sequence"/>
</dbReference>
<reference evidence="2 3" key="1">
    <citation type="journal article" date="2016" name="Nat. Commun.">
        <title>Thousands of microbial genomes shed light on interconnected biogeochemical processes in an aquifer system.</title>
        <authorList>
            <person name="Anantharaman K."/>
            <person name="Brown C.T."/>
            <person name="Hug L.A."/>
            <person name="Sharon I."/>
            <person name="Castelle C.J."/>
            <person name="Probst A.J."/>
            <person name="Thomas B.C."/>
            <person name="Singh A."/>
            <person name="Wilkins M.J."/>
            <person name="Karaoz U."/>
            <person name="Brodie E.L."/>
            <person name="Williams K.H."/>
            <person name="Hubbard S.S."/>
            <person name="Banfield J.F."/>
        </authorList>
    </citation>
    <scope>NUCLEOTIDE SEQUENCE [LARGE SCALE GENOMIC DNA]</scope>
</reference>
<dbReference type="SUPFAM" id="SSF52980">
    <property type="entry name" value="Restriction endonuclease-like"/>
    <property type="match status" value="1"/>
</dbReference>
<feature type="domain" description="DUF559" evidence="1">
    <location>
        <begin position="8"/>
        <end position="114"/>
    </location>
</feature>